<proteinExistence type="predicted"/>
<accession>A0AA42CL04</accession>
<organism evidence="2 3">
    <name type="scientific">Lichenifustis flavocetrariae</name>
    <dbReference type="NCBI Taxonomy" id="2949735"/>
    <lineage>
        <taxon>Bacteria</taxon>
        <taxon>Pseudomonadati</taxon>
        <taxon>Pseudomonadota</taxon>
        <taxon>Alphaproteobacteria</taxon>
        <taxon>Hyphomicrobiales</taxon>
        <taxon>Lichenihabitantaceae</taxon>
        <taxon>Lichenifustis</taxon>
    </lineage>
</organism>
<sequence>MLTRLQNVLKSLRERTQRQAAIRELSALNDYQLADIGVERGSLVDAVNGRLQRHQAF</sequence>
<dbReference type="Proteomes" id="UP001165667">
    <property type="component" value="Unassembled WGS sequence"/>
</dbReference>
<evidence type="ECO:0000313" key="3">
    <source>
        <dbReference type="Proteomes" id="UP001165667"/>
    </source>
</evidence>
<keyword evidence="3" id="KW-1185">Reference proteome</keyword>
<gene>
    <name evidence="2" type="ORF">M8523_24065</name>
</gene>
<comment type="caution">
    <text evidence="2">The sequence shown here is derived from an EMBL/GenBank/DDBJ whole genome shotgun (WGS) entry which is preliminary data.</text>
</comment>
<dbReference type="AlphaFoldDB" id="A0AA42CL04"/>
<dbReference type="Pfam" id="PF06568">
    <property type="entry name" value="YjiS-like"/>
    <property type="match status" value="1"/>
</dbReference>
<dbReference type="InterPro" id="IPR009506">
    <property type="entry name" value="YjiS-like"/>
</dbReference>
<protein>
    <submittedName>
        <fullName evidence="2">DUF1127 domain-containing protein</fullName>
    </submittedName>
</protein>
<dbReference type="RefSeq" id="WP_282587466.1">
    <property type="nucleotide sequence ID" value="NZ_JAMOIM010000021.1"/>
</dbReference>
<evidence type="ECO:0000313" key="2">
    <source>
        <dbReference type="EMBL" id="MCW6511088.1"/>
    </source>
</evidence>
<feature type="domain" description="YjiS-like" evidence="1">
    <location>
        <begin position="11"/>
        <end position="41"/>
    </location>
</feature>
<name>A0AA42CL04_9HYPH</name>
<dbReference type="EMBL" id="JAMOIM010000021">
    <property type="protein sequence ID" value="MCW6511088.1"/>
    <property type="molecule type" value="Genomic_DNA"/>
</dbReference>
<evidence type="ECO:0000259" key="1">
    <source>
        <dbReference type="Pfam" id="PF06568"/>
    </source>
</evidence>
<reference evidence="2" key="1">
    <citation type="submission" date="2022-05" db="EMBL/GenBank/DDBJ databases">
        <authorList>
            <person name="Pankratov T."/>
        </authorList>
    </citation>
    <scope>NUCLEOTIDE SEQUENCE</scope>
    <source>
        <strain evidence="2">BP6-180914</strain>
    </source>
</reference>